<name>A0A838XWT1_9GAMM</name>
<dbReference type="InterPro" id="IPR011078">
    <property type="entry name" value="PyrdxlP_homeostasis"/>
</dbReference>
<dbReference type="Gene3D" id="3.20.20.10">
    <property type="entry name" value="Alanine racemase"/>
    <property type="match status" value="1"/>
</dbReference>
<evidence type="ECO:0000256" key="1">
    <source>
        <dbReference type="ARBA" id="ARBA00022898"/>
    </source>
</evidence>
<evidence type="ECO:0000256" key="3">
    <source>
        <dbReference type="PIRSR" id="PIRSR004848-1"/>
    </source>
</evidence>
<dbReference type="PANTHER" id="PTHR10146:SF14">
    <property type="entry name" value="PYRIDOXAL PHOSPHATE HOMEOSTASIS PROTEIN"/>
    <property type="match status" value="1"/>
</dbReference>
<protein>
    <recommendedName>
        <fullName evidence="2">Pyridoxal phosphate homeostasis protein</fullName>
        <shortName evidence="2">PLP homeostasis protein</shortName>
    </recommendedName>
</protein>
<dbReference type="InterPro" id="IPR001608">
    <property type="entry name" value="Ala_racemase_N"/>
</dbReference>
<dbReference type="EMBL" id="JACETL010000006">
    <property type="protein sequence ID" value="MBA4692336.1"/>
    <property type="molecule type" value="Genomic_DNA"/>
</dbReference>
<evidence type="ECO:0000259" key="5">
    <source>
        <dbReference type="Pfam" id="PF01168"/>
    </source>
</evidence>
<dbReference type="InterPro" id="IPR029066">
    <property type="entry name" value="PLP-binding_barrel"/>
</dbReference>
<dbReference type="PROSITE" id="PS01211">
    <property type="entry name" value="UPF0001"/>
    <property type="match status" value="1"/>
</dbReference>
<comment type="caution">
    <text evidence="6">The sequence shown here is derived from an EMBL/GenBank/DDBJ whole genome shotgun (WGS) entry which is preliminary data.</text>
</comment>
<proteinExistence type="inferred from homology"/>
<comment type="cofactor">
    <cofactor evidence="3">
        <name>pyridoxal 5'-phosphate</name>
        <dbReference type="ChEBI" id="CHEBI:597326"/>
    </cofactor>
</comment>
<sequence>MHKDLKDRFTDISKKIQAACLEAQRSEKDVKLIAVSKLQSIEVIKAAYSLGINHFGENYAQELDKKVLATPKDIIWHFIGPIQSNKVKLIAKHAHWIHSLEREKIAKKLNDALEKERRKIQVLIQVNIDQEESKSGINSNNVIDFASHIDVNCPNLILKGLMFMPKINQSKKDKIDSMKNITALQNTFVNKFPACNVLSLGTSNDFEESILAGSTMIRIGESLLGRRP</sequence>
<dbReference type="PIRSF" id="PIRSF004848">
    <property type="entry name" value="YBL036c_PLPDEIII"/>
    <property type="match status" value="1"/>
</dbReference>
<evidence type="ECO:0000313" key="7">
    <source>
        <dbReference type="Proteomes" id="UP000551848"/>
    </source>
</evidence>
<keyword evidence="1 2" id="KW-0663">Pyridoxal phosphate</keyword>
<dbReference type="Pfam" id="PF01168">
    <property type="entry name" value="Ala_racemase_N"/>
    <property type="match status" value="1"/>
</dbReference>
<organism evidence="6 7">
    <name type="scientific">SAR86 cluster bacterium</name>
    <dbReference type="NCBI Taxonomy" id="2030880"/>
    <lineage>
        <taxon>Bacteria</taxon>
        <taxon>Pseudomonadati</taxon>
        <taxon>Pseudomonadota</taxon>
        <taxon>Gammaproteobacteria</taxon>
        <taxon>SAR86 cluster</taxon>
    </lineage>
</organism>
<dbReference type="GO" id="GO:0030170">
    <property type="term" value="F:pyridoxal phosphate binding"/>
    <property type="evidence" value="ECO:0007669"/>
    <property type="project" value="UniProtKB-UniRule"/>
</dbReference>
<comment type="function">
    <text evidence="2">Pyridoxal 5'-phosphate (PLP)-binding protein, which is involved in PLP homeostasis.</text>
</comment>
<accession>A0A838XWT1</accession>
<feature type="domain" description="Alanine racemase N-terminal" evidence="5">
    <location>
        <begin position="24"/>
        <end position="228"/>
    </location>
</feature>
<dbReference type="FunFam" id="3.20.20.10:FF:000018">
    <property type="entry name" value="Pyridoxal phosphate homeostasis protein"/>
    <property type="match status" value="1"/>
</dbReference>
<dbReference type="SUPFAM" id="SSF51419">
    <property type="entry name" value="PLP-binding barrel"/>
    <property type="match status" value="1"/>
</dbReference>
<dbReference type="PANTHER" id="PTHR10146">
    <property type="entry name" value="PROLINE SYNTHETASE CO-TRANSCRIBED BACTERIAL HOMOLOG PROTEIN"/>
    <property type="match status" value="1"/>
</dbReference>
<reference evidence="6 7" key="1">
    <citation type="submission" date="2020-06" db="EMBL/GenBank/DDBJ databases">
        <title>Dysbiosis in marine aquaculture revealed through microbiome analysis: reverse ecology for environmental sustainability.</title>
        <authorList>
            <person name="Haro-Moreno J.M."/>
            <person name="Coutinho F.H."/>
            <person name="Zaragoza-Solas A."/>
            <person name="Picazo A."/>
            <person name="Almagro-Moreno S."/>
            <person name="Lopez-Perez M."/>
        </authorList>
    </citation>
    <scope>NUCLEOTIDE SEQUENCE [LARGE SCALE GENOMIC DNA]</scope>
    <source>
        <strain evidence="6">MCMED-G41</strain>
    </source>
</reference>
<evidence type="ECO:0000256" key="2">
    <source>
        <dbReference type="HAMAP-Rule" id="MF_02087"/>
    </source>
</evidence>
<evidence type="ECO:0000256" key="4">
    <source>
        <dbReference type="RuleBase" id="RU004514"/>
    </source>
</evidence>
<evidence type="ECO:0000313" key="6">
    <source>
        <dbReference type="EMBL" id="MBA4692336.1"/>
    </source>
</evidence>
<dbReference type="Proteomes" id="UP000551848">
    <property type="component" value="Unassembled WGS sequence"/>
</dbReference>
<dbReference type="NCBIfam" id="TIGR00044">
    <property type="entry name" value="YggS family pyridoxal phosphate-dependent enzyme"/>
    <property type="match status" value="1"/>
</dbReference>
<dbReference type="HAMAP" id="MF_02087">
    <property type="entry name" value="PLP_homeostasis"/>
    <property type="match status" value="1"/>
</dbReference>
<feature type="modified residue" description="N6-(pyridoxal phosphate)lysine" evidence="2 3">
    <location>
        <position position="37"/>
    </location>
</feature>
<comment type="similarity">
    <text evidence="2 4">Belongs to the pyridoxal phosphate-binding protein YggS/PROSC family.</text>
</comment>
<gene>
    <name evidence="6" type="ORF">H2072_01155</name>
</gene>
<dbReference type="AlphaFoldDB" id="A0A838XWT1"/>